<keyword evidence="2" id="KW-1133">Transmembrane helix</keyword>
<evidence type="ECO:0000313" key="3">
    <source>
        <dbReference type="EMBL" id="CAL1528560.1"/>
    </source>
</evidence>
<reference evidence="3 4" key="1">
    <citation type="submission" date="2024-04" db="EMBL/GenBank/DDBJ databases">
        <authorList>
            <consortium name="Genoscope - CEA"/>
            <person name="William W."/>
        </authorList>
    </citation>
    <scope>NUCLEOTIDE SEQUENCE [LARGE SCALE GENOMIC DNA]</scope>
</reference>
<feature type="region of interest" description="Disordered" evidence="1">
    <location>
        <begin position="569"/>
        <end position="588"/>
    </location>
</feature>
<sequence>MNRWIFVGLICTRLYSNAIKIIGSDKKVFTLYYDSYCINFSKEKYNEFIQCLCSSSGNTSLMVSLSSQNKTIEMTETMKCVKYHIPLERLPFECILTSSKHTKEMVEFKEFNLICRTKESDIGNTKTVNTFTVNSHLKLCDKCFHINWWSDGQLTLGYHDEEIRRQSEDCRLQEITTKSTSNVEIIFANSSKSTNISDNFRRTNRDKTHSISTIAYVISAIFIGCIVTFFLGVKRISLNTIFRRHFSVIYSLIKPKSRDTDHISNFNDHEQAFGDPIPQTIERFDRMPLVNEEDIFNEHMAFWHRETNSVDLRANESVSEALEQETCLNNIMEDNIYADPVMILNLLNSSSNETQTTKNQRSILTDIPTHSTVAHEAIQVVTERETNVRYYEVEFKPVEYYDSQTVHETTLKSSAENDVTTATDVDKVYETPLPITDTIYYTLRRKANMFKHNYECIPIEIDSSHTSLTVNEGSRLSTFYEIAFDEEEDGGRQMIHRDTEIVTDENRGIIVDSENPIFDKTIYSSLREKRTFKHNYEIIATVMESPCIHLGENSLKIVQEIAEQNTAAENLFDNQTSPEPNSSTDKEHDDIMTSIEGVEDTNRHTAIKDVSCTFPDKIKSYIDLDSPYSSSHLQLEMNLQS</sequence>
<dbReference type="AlphaFoldDB" id="A0AAV2H4I1"/>
<accession>A0AAV2H4I1</accession>
<keyword evidence="2" id="KW-0812">Transmembrane</keyword>
<keyword evidence="4" id="KW-1185">Reference proteome</keyword>
<feature type="transmembrane region" description="Helical" evidence="2">
    <location>
        <begin position="214"/>
        <end position="233"/>
    </location>
</feature>
<protein>
    <submittedName>
        <fullName evidence="3">Uncharacterized protein</fullName>
    </submittedName>
</protein>
<keyword evidence="2" id="KW-0472">Membrane</keyword>
<evidence type="ECO:0000313" key="4">
    <source>
        <dbReference type="Proteomes" id="UP001497497"/>
    </source>
</evidence>
<feature type="compositionally biased region" description="Polar residues" evidence="1">
    <location>
        <begin position="569"/>
        <end position="583"/>
    </location>
</feature>
<name>A0AAV2H4I1_LYMST</name>
<evidence type="ECO:0000256" key="2">
    <source>
        <dbReference type="SAM" id="Phobius"/>
    </source>
</evidence>
<dbReference type="Proteomes" id="UP001497497">
    <property type="component" value="Unassembled WGS sequence"/>
</dbReference>
<organism evidence="3 4">
    <name type="scientific">Lymnaea stagnalis</name>
    <name type="common">Great pond snail</name>
    <name type="synonym">Helix stagnalis</name>
    <dbReference type="NCBI Taxonomy" id="6523"/>
    <lineage>
        <taxon>Eukaryota</taxon>
        <taxon>Metazoa</taxon>
        <taxon>Spiralia</taxon>
        <taxon>Lophotrochozoa</taxon>
        <taxon>Mollusca</taxon>
        <taxon>Gastropoda</taxon>
        <taxon>Heterobranchia</taxon>
        <taxon>Euthyneura</taxon>
        <taxon>Panpulmonata</taxon>
        <taxon>Hygrophila</taxon>
        <taxon>Lymnaeoidea</taxon>
        <taxon>Lymnaeidae</taxon>
        <taxon>Lymnaea</taxon>
    </lineage>
</organism>
<proteinExistence type="predicted"/>
<comment type="caution">
    <text evidence="3">The sequence shown here is derived from an EMBL/GenBank/DDBJ whole genome shotgun (WGS) entry which is preliminary data.</text>
</comment>
<gene>
    <name evidence="3" type="ORF">GSLYS_00002730001</name>
</gene>
<evidence type="ECO:0000256" key="1">
    <source>
        <dbReference type="SAM" id="MobiDB-lite"/>
    </source>
</evidence>
<dbReference type="EMBL" id="CAXITT010000034">
    <property type="protein sequence ID" value="CAL1528560.1"/>
    <property type="molecule type" value="Genomic_DNA"/>
</dbReference>